<dbReference type="Gene3D" id="3.40.50.300">
    <property type="entry name" value="P-loop containing nucleotide triphosphate hydrolases"/>
    <property type="match status" value="2"/>
</dbReference>
<keyword evidence="4" id="KW-0067">ATP-binding</keyword>
<dbReference type="GO" id="GO:0016787">
    <property type="term" value="F:hydrolase activity"/>
    <property type="evidence" value="ECO:0007669"/>
    <property type="project" value="UniProtKB-KW"/>
</dbReference>
<keyword evidence="7" id="KW-1185">Reference proteome</keyword>
<dbReference type="PANTHER" id="PTHR47959:SF1">
    <property type="entry name" value="ATP-DEPENDENT RNA HELICASE DBPA"/>
    <property type="match status" value="1"/>
</dbReference>
<evidence type="ECO:0000256" key="2">
    <source>
        <dbReference type="ARBA" id="ARBA00022801"/>
    </source>
</evidence>
<dbReference type="Proteomes" id="UP000046392">
    <property type="component" value="Unplaced"/>
</dbReference>
<keyword evidence="3" id="KW-0347">Helicase</keyword>
<evidence type="ECO:0000256" key="4">
    <source>
        <dbReference type="ARBA" id="ARBA00022840"/>
    </source>
</evidence>
<dbReference type="SUPFAM" id="SSF52540">
    <property type="entry name" value="P-loop containing nucleoside triphosphate hydrolases"/>
    <property type="match status" value="1"/>
</dbReference>
<evidence type="ECO:0000259" key="5">
    <source>
        <dbReference type="PROSITE" id="PS51192"/>
    </source>
</evidence>
<dbReference type="PANTHER" id="PTHR47959">
    <property type="entry name" value="ATP-DEPENDENT RNA HELICASE RHLE-RELATED"/>
    <property type="match status" value="1"/>
</dbReference>
<dbReference type="AlphaFoldDB" id="A0A0N5BD40"/>
<organism evidence="7 8">
    <name type="scientific">Strongyloides papillosus</name>
    <name type="common">Intestinal threadworm</name>
    <dbReference type="NCBI Taxonomy" id="174720"/>
    <lineage>
        <taxon>Eukaryota</taxon>
        <taxon>Metazoa</taxon>
        <taxon>Ecdysozoa</taxon>
        <taxon>Nematoda</taxon>
        <taxon>Chromadorea</taxon>
        <taxon>Rhabditida</taxon>
        <taxon>Tylenchina</taxon>
        <taxon>Panagrolaimomorpha</taxon>
        <taxon>Strongyloidoidea</taxon>
        <taxon>Strongyloididae</taxon>
        <taxon>Strongyloides</taxon>
    </lineage>
</organism>
<evidence type="ECO:0000256" key="3">
    <source>
        <dbReference type="ARBA" id="ARBA00022806"/>
    </source>
</evidence>
<evidence type="ECO:0000313" key="7">
    <source>
        <dbReference type="Proteomes" id="UP000046392"/>
    </source>
</evidence>
<evidence type="ECO:0000259" key="6">
    <source>
        <dbReference type="PROSITE" id="PS51194"/>
    </source>
</evidence>
<feature type="domain" description="Helicase ATP-binding" evidence="5">
    <location>
        <begin position="30"/>
        <end position="209"/>
    </location>
</feature>
<dbReference type="InterPro" id="IPR050079">
    <property type="entry name" value="DEAD_box_RNA_helicase"/>
</dbReference>
<dbReference type="InterPro" id="IPR011545">
    <property type="entry name" value="DEAD/DEAH_box_helicase_dom"/>
</dbReference>
<name>A0A0N5BD40_STREA</name>
<dbReference type="STRING" id="174720.A0A0N5BD40"/>
<proteinExistence type="predicted"/>
<dbReference type="InterPro" id="IPR027417">
    <property type="entry name" value="P-loop_NTPase"/>
</dbReference>
<dbReference type="PROSITE" id="PS51194">
    <property type="entry name" value="HELICASE_CTER"/>
    <property type="match status" value="1"/>
</dbReference>
<dbReference type="GO" id="GO:0003724">
    <property type="term" value="F:RNA helicase activity"/>
    <property type="evidence" value="ECO:0007669"/>
    <property type="project" value="TreeGrafter"/>
</dbReference>
<dbReference type="Pfam" id="PF00271">
    <property type="entry name" value="Helicase_C"/>
    <property type="match status" value="1"/>
</dbReference>
<dbReference type="WBParaSite" id="SPAL_0000393100.1">
    <property type="protein sequence ID" value="SPAL_0000393100.1"/>
    <property type="gene ID" value="SPAL_0000393100"/>
</dbReference>
<evidence type="ECO:0000256" key="1">
    <source>
        <dbReference type="ARBA" id="ARBA00022741"/>
    </source>
</evidence>
<dbReference type="SMART" id="SM00490">
    <property type="entry name" value="HELICc"/>
    <property type="match status" value="1"/>
</dbReference>
<dbReference type="PROSITE" id="PS51192">
    <property type="entry name" value="HELICASE_ATP_BIND_1"/>
    <property type="match status" value="1"/>
</dbReference>
<protein>
    <submittedName>
        <fullName evidence="8">RNA helicase</fullName>
    </submittedName>
</protein>
<dbReference type="SMART" id="SM00487">
    <property type="entry name" value="DEXDc"/>
    <property type="match status" value="1"/>
</dbReference>
<dbReference type="Pfam" id="PF00270">
    <property type="entry name" value="DEAD"/>
    <property type="match status" value="1"/>
</dbReference>
<evidence type="ECO:0000313" key="8">
    <source>
        <dbReference type="WBParaSite" id="SPAL_0000393100.1"/>
    </source>
</evidence>
<keyword evidence="2" id="KW-0378">Hydrolase</keyword>
<dbReference type="CDD" id="cd18787">
    <property type="entry name" value="SF2_C_DEAD"/>
    <property type="match status" value="1"/>
</dbReference>
<feature type="domain" description="Helicase C-terminal" evidence="6">
    <location>
        <begin position="234"/>
        <end position="381"/>
    </location>
</feature>
<dbReference type="InterPro" id="IPR014001">
    <property type="entry name" value="Helicase_ATP-bd"/>
</dbReference>
<accession>A0A0N5BD40</accession>
<dbReference type="GO" id="GO:0005829">
    <property type="term" value="C:cytosol"/>
    <property type="evidence" value="ECO:0007669"/>
    <property type="project" value="TreeGrafter"/>
</dbReference>
<sequence length="381" mass="43831">MFTFIKNLNLRQNVQKLNGDDFNYVQSETFNDIKQGKSMYIRTGNGQGKTAAYLTPLLDYFIDLAKSSNSRHKMLVICPTRELAEQVYQTSTNLLFQVDGGVTVSRIYAGIRKIISIDKVPPNSTVLIATPGQLLKMLMRAEISLMSLETVVVEEADRMFEDDFYEDLKMLNSFIPQFYRIQKLIVSSNSTMNLEQRKTEYLGPNYVEKVWENHSPISNNISNIMLPTPTHNTKLSALLGVLHGSQYKLKKTIIFVRKKETSVELSMFLTLNGIENECLNGDLEQYERSEIMKKLSLQNFTIISTDIASRGLNLPQVDQLIHYDLPVSQQLYCCRMGRLINMGKMGTTNQLISFNFYQESTDFHLRDYLDEILKDRYFGTF</sequence>
<dbReference type="GO" id="GO:0003676">
    <property type="term" value="F:nucleic acid binding"/>
    <property type="evidence" value="ECO:0007669"/>
    <property type="project" value="InterPro"/>
</dbReference>
<reference evidence="8" key="1">
    <citation type="submission" date="2017-02" db="UniProtKB">
        <authorList>
            <consortium name="WormBaseParasite"/>
        </authorList>
    </citation>
    <scope>IDENTIFICATION</scope>
</reference>
<dbReference type="InterPro" id="IPR001650">
    <property type="entry name" value="Helicase_C-like"/>
</dbReference>
<keyword evidence="1" id="KW-0547">Nucleotide-binding</keyword>
<dbReference type="GO" id="GO:0005524">
    <property type="term" value="F:ATP binding"/>
    <property type="evidence" value="ECO:0007669"/>
    <property type="project" value="UniProtKB-KW"/>
</dbReference>